<name>A0A0E9TY70_ANGAN</name>
<dbReference type="EMBL" id="GBXM01049953">
    <property type="protein sequence ID" value="JAH58624.1"/>
    <property type="molecule type" value="Transcribed_RNA"/>
</dbReference>
<reference evidence="1" key="1">
    <citation type="submission" date="2014-11" db="EMBL/GenBank/DDBJ databases">
        <authorList>
            <person name="Amaro Gonzalez C."/>
        </authorList>
    </citation>
    <scope>NUCLEOTIDE SEQUENCE</scope>
</reference>
<protein>
    <submittedName>
        <fullName evidence="1">Uncharacterized protein</fullName>
    </submittedName>
</protein>
<accession>A0A0E9TY70</accession>
<evidence type="ECO:0000313" key="1">
    <source>
        <dbReference type="EMBL" id="JAH58624.1"/>
    </source>
</evidence>
<organism evidence="1">
    <name type="scientific">Anguilla anguilla</name>
    <name type="common">European freshwater eel</name>
    <name type="synonym">Muraena anguilla</name>
    <dbReference type="NCBI Taxonomy" id="7936"/>
    <lineage>
        <taxon>Eukaryota</taxon>
        <taxon>Metazoa</taxon>
        <taxon>Chordata</taxon>
        <taxon>Craniata</taxon>
        <taxon>Vertebrata</taxon>
        <taxon>Euteleostomi</taxon>
        <taxon>Actinopterygii</taxon>
        <taxon>Neopterygii</taxon>
        <taxon>Teleostei</taxon>
        <taxon>Anguilliformes</taxon>
        <taxon>Anguillidae</taxon>
        <taxon>Anguilla</taxon>
    </lineage>
</organism>
<proteinExistence type="predicted"/>
<dbReference type="AlphaFoldDB" id="A0A0E9TY70"/>
<reference evidence="1" key="2">
    <citation type="journal article" date="2015" name="Fish Shellfish Immunol.">
        <title>Early steps in the European eel (Anguilla anguilla)-Vibrio vulnificus interaction in the gills: Role of the RtxA13 toxin.</title>
        <authorList>
            <person name="Callol A."/>
            <person name="Pajuelo D."/>
            <person name="Ebbesson L."/>
            <person name="Teles M."/>
            <person name="MacKenzie S."/>
            <person name="Amaro C."/>
        </authorList>
    </citation>
    <scope>NUCLEOTIDE SEQUENCE</scope>
</reference>
<sequence length="81" mass="9114">MNKALKYKCETAVLRFRRTAQHGTECQPACCSPGHFCCACTSLVATQPSIKKEQTGWSLETLCQKNCTVGVRFRSLRYSSY</sequence>